<gene>
    <name evidence="2" type="ORF">HMPREF9194_01037</name>
</gene>
<dbReference type="RefSeq" id="WP_016525329.1">
    <property type="nucleotide sequence ID" value="NZ_KE332518.1"/>
</dbReference>
<dbReference type="PATRIC" id="fig|1125699.3.peg.1060"/>
<feature type="transmembrane region" description="Helical" evidence="1">
    <location>
        <begin position="59"/>
        <end position="76"/>
    </location>
</feature>
<reference evidence="2 3" key="1">
    <citation type="submission" date="2013-04" db="EMBL/GenBank/DDBJ databases">
        <title>The Genome Sequence of Treponema maltophilum ATCC 51939.</title>
        <authorList>
            <consortium name="The Broad Institute Genomics Platform"/>
            <person name="Earl A."/>
            <person name="Ward D."/>
            <person name="Feldgarden M."/>
            <person name="Gevers D."/>
            <person name="Leonetti C."/>
            <person name="Blanton J.M."/>
            <person name="Dewhirst F.E."/>
            <person name="Izard J."/>
            <person name="Walker B."/>
            <person name="Young S."/>
            <person name="Zeng Q."/>
            <person name="Gargeya S."/>
            <person name="Fitzgerald M."/>
            <person name="Haas B."/>
            <person name="Abouelleil A."/>
            <person name="Allen A.W."/>
            <person name="Alvarado L."/>
            <person name="Arachchi H.M."/>
            <person name="Berlin A.M."/>
            <person name="Chapman S.B."/>
            <person name="Gainer-Dewar J."/>
            <person name="Goldberg J."/>
            <person name="Griggs A."/>
            <person name="Gujja S."/>
            <person name="Hansen M."/>
            <person name="Howarth C."/>
            <person name="Imamovic A."/>
            <person name="Ireland A."/>
            <person name="Larimer J."/>
            <person name="McCowan C."/>
            <person name="Murphy C."/>
            <person name="Pearson M."/>
            <person name="Poon T.W."/>
            <person name="Priest M."/>
            <person name="Roberts A."/>
            <person name="Saif S."/>
            <person name="Shea T."/>
            <person name="Sisk P."/>
            <person name="Sykes S."/>
            <person name="Wortman J."/>
            <person name="Nusbaum C."/>
            <person name="Birren B."/>
        </authorList>
    </citation>
    <scope>NUCLEOTIDE SEQUENCE [LARGE SCALE GENOMIC DNA]</scope>
    <source>
        <strain evidence="2 3">ATCC 51939</strain>
    </source>
</reference>
<feature type="transmembrane region" description="Helical" evidence="1">
    <location>
        <begin position="24"/>
        <end position="47"/>
    </location>
</feature>
<evidence type="ECO:0000313" key="3">
    <source>
        <dbReference type="Proteomes" id="UP000014541"/>
    </source>
</evidence>
<keyword evidence="1" id="KW-1133">Transmembrane helix</keyword>
<keyword evidence="3" id="KW-1185">Reference proteome</keyword>
<feature type="transmembrane region" description="Helical" evidence="1">
    <location>
        <begin position="82"/>
        <end position="101"/>
    </location>
</feature>
<dbReference type="Proteomes" id="UP000014541">
    <property type="component" value="Unassembled WGS sequence"/>
</dbReference>
<keyword evidence="1" id="KW-0812">Transmembrane</keyword>
<accession>S3JXM9</accession>
<evidence type="ECO:0000313" key="2">
    <source>
        <dbReference type="EMBL" id="EPF30718.1"/>
    </source>
</evidence>
<feature type="transmembrane region" description="Helical" evidence="1">
    <location>
        <begin position="167"/>
        <end position="191"/>
    </location>
</feature>
<name>S3JXM9_TREMA</name>
<dbReference type="EMBL" id="ATFF01000006">
    <property type="protein sequence ID" value="EPF30718.1"/>
    <property type="molecule type" value="Genomic_DNA"/>
</dbReference>
<dbReference type="OrthoDB" id="361812at2"/>
<sequence length="202" mass="22276">MTKNASFLFTASCLSLFVPVPPRFAYGLVLVLCANVIVFSVILLHAFIDYLGITKGKTLFSLIGTMGITVLLYALLTLWSPLTAFTLGFIIYLIPVSSVISDTVFTPQPSSLRDEIRKGAKLSLLISSLGLSFFALRELFSYGSLSLPARTGLRILWIFGNFRSSPVFFWSAIPGALILLALLLTVLMFVYRRYEGGEEAQK</sequence>
<feature type="transmembrane region" description="Helical" evidence="1">
    <location>
        <begin position="122"/>
        <end position="147"/>
    </location>
</feature>
<protein>
    <submittedName>
        <fullName evidence="2">Uncharacterized protein</fullName>
    </submittedName>
</protein>
<dbReference type="HOGENOM" id="CLU_1337025_0_0_12"/>
<proteinExistence type="predicted"/>
<keyword evidence="1" id="KW-0472">Membrane</keyword>
<dbReference type="STRING" id="1125699.HMPREF9194_01037"/>
<organism evidence="2 3">
    <name type="scientific">Treponema maltophilum ATCC 51939</name>
    <dbReference type="NCBI Taxonomy" id="1125699"/>
    <lineage>
        <taxon>Bacteria</taxon>
        <taxon>Pseudomonadati</taxon>
        <taxon>Spirochaetota</taxon>
        <taxon>Spirochaetia</taxon>
        <taxon>Spirochaetales</taxon>
        <taxon>Treponemataceae</taxon>
        <taxon>Treponema</taxon>
    </lineage>
</organism>
<dbReference type="AlphaFoldDB" id="S3JXM9"/>
<dbReference type="eggNOG" id="ENOG5031CUE">
    <property type="taxonomic scope" value="Bacteria"/>
</dbReference>
<comment type="caution">
    <text evidence="2">The sequence shown here is derived from an EMBL/GenBank/DDBJ whole genome shotgun (WGS) entry which is preliminary data.</text>
</comment>
<evidence type="ECO:0000256" key="1">
    <source>
        <dbReference type="SAM" id="Phobius"/>
    </source>
</evidence>